<keyword evidence="3" id="KW-1185">Reference proteome</keyword>
<comment type="caution">
    <text evidence="2">The sequence shown here is derived from an EMBL/GenBank/DDBJ whole genome shotgun (WGS) entry which is preliminary data.</text>
</comment>
<dbReference type="EMBL" id="LXQA010000045">
    <property type="protein sequence ID" value="MCH79333.1"/>
    <property type="molecule type" value="Genomic_DNA"/>
</dbReference>
<evidence type="ECO:0000256" key="1">
    <source>
        <dbReference type="SAM" id="MobiDB-lite"/>
    </source>
</evidence>
<reference evidence="2 3" key="1">
    <citation type="journal article" date="2018" name="Front. Plant Sci.">
        <title>Red Clover (Trifolium pratense) and Zigzag Clover (T. medium) - A Picture of Genomic Similarities and Differences.</title>
        <authorList>
            <person name="Dluhosova J."/>
            <person name="Istvanek J."/>
            <person name="Nedelnik J."/>
            <person name="Repkova J."/>
        </authorList>
    </citation>
    <scope>NUCLEOTIDE SEQUENCE [LARGE SCALE GENOMIC DNA]</scope>
    <source>
        <strain evidence="3">cv. 10/8</strain>
        <tissue evidence="2">Leaf</tissue>
    </source>
</reference>
<feature type="region of interest" description="Disordered" evidence="1">
    <location>
        <begin position="46"/>
        <end position="87"/>
    </location>
</feature>
<name>A0A392LWI6_9FABA</name>
<proteinExistence type="predicted"/>
<protein>
    <submittedName>
        <fullName evidence="2">Uncharacterized protein</fullName>
    </submittedName>
</protein>
<dbReference type="Proteomes" id="UP000265520">
    <property type="component" value="Unassembled WGS sequence"/>
</dbReference>
<feature type="non-terminal residue" evidence="2">
    <location>
        <position position="1"/>
    </location>
</feature>
<organism evidence="2 3">
    <name type="scientific">Trifolium medium</name>
    <dbReference type="NCBI Taxonomy" id="97028"/>
    <lineage>
        <taxon>Eukaryota</taxon>
        <taxon>Viridiplantae</taxon>
        <taxon>Streptophyta</taxon>
        <taxon>Embryophyta</taxon>
        <taxon>Tracheophyta</taxon>
        <taxon>Spermatophyta</taxon>
        <taxon>Magnoliopsida</taxon>
        <taxon>eudicotyledons</taxon>
        <taxon>Gunneridae</taxon>
        <taxon>Pentapetalae</taxon>
        <taxon>rosids</taxon>
        <taxon>fabids</taxon>
        <taxon>Fabales</taxon>
        <taxon>Fabaceae</taxon>
        <taxon>Papilionoideae</taxon>
        <taxon>50 kb inversion clade</taxon>
        <taxon>NPAAA clade</taxon>
        <taxon>Hologalegina</taxon>
        <taxon>IRL clade</taxon>
        <taxon>Trifolieae</taxon>
        <taxon>Trifolium</taxon>
    </lineage>
</organism>
<evidence type="ECO:0000313" key="3">
    <source>
        <dbReference type="Proteomes" id="UP000265520"/>
    </source>
</evidence>
<feature type="region of interest" description="Disordered" evidence="1">
    <location>
        <begin position="213"/>
        <end position="236"/>
    </location>
</feature>
<dbReference type="AlphaFoldDB" id="A0A392LWI6"/>
<evidence type="ECO:0000313" key="2">
    <source>
        <dbReference type="EMBL" id="MCH79333.1"/>
    </source>
</evidence>
<accession>A0A392LWI6</accession>
<sequence>TEDEEPTVAFVANRGTMEEQGDAQTAGGSTAAFVTEDALHNEEIRRVINDQNLPTTAPIHRGIDRGKRKRRPTQDRPTEAINDQAAQDFEVEMEDGRVQNTQDVEMEIRRVESMAPNRVAEEIDRGKRKRLPTQDRPTEAINDQAAQDFEVEMERLPTQDRPTEAINDLAAQDFEVEMEIPEGRVQNTQDVEMEIPDERVESIIDQNTQFEVEEQAQPTSPAAEEPSPEPAQPEHAQPIVVRALFPSTDNVYTINNDDGAVQLHPFQLEFADFIILVNETMGVPYDYNGWGYLNPQFVFTPVDDEESYDTMRHDATALGGEILLEADEDDEELDYQLVLTHLLNTNTGDQCRHRIYQAINFALSASRTRTELVSADDGEGLERYIVRRSSYSDAGKVCQKNVWETHFAAADVGWIIKFPRLMAICG</sequence>
<gene>
    <name evidence="2" type="ORF">A2U01_0000081</name>
</gene>
<feature type="compositionally biased region" description="Low complexity" evidence="1">
    <location>
        <begin position="215"/>
        <end position="225"/>
    </location>
</feature>